<feature type="compositionally biased region" description="Basic and acidic residues" evidence="1">
    <location>
        <begin position="63"/>
        <end position="72"/>
    </location>
</feature>
<sequence>MSKRLCPRKRRRNGNDDDNDLPPKTERSSRNAIFQDSWDRVFEQRQRWEQQQQQHQQPKQGHWAREQLEPDHPWILPQHPPAGAA</sequence>
<gene>
    <name evidence="2" type="ORF">U0070_005121</name>
</gene>
<keyword evidence="3" id="KW-1185">Reference proteome</keyword>
<dbReference type="AlphaFoldDB" id="A0AAW0IFY8"/>
<feature type="compositionally biased region" description="Low complexity" evidence="1">
    <location>
        <begin position="49"/>
        <end position="60"/>
    </location>
</feature>
<feature type="compositionally biased region" description="Basic and acidic residues" evidence="1">
    <location>
        <begin position="37"/>
        <end position="48"/>
    </location>
</feature>
<protein>
    <submittedName>
        <fullName evidence="2">Uncharacterized protein</fullName>
    </submittedName>
</protein>
<dbReference type="Proteomes" id="UP001488838">
    <property type="component" value="Unassembled WGS sequence"/>
</dbReference>
<evidence type="ECO:0000313" key="2">
    <source>
        <dbReference type="EMBL" id="KAK7813216.1"/>
    </source>
</evidence>
<comment type="caution">
    <text evidence="2">The sequence shown here is derived from an EMBL/GenBank/DDBJ whole genome shotgun (WGS) entry which is preliminary data.</text>
</comment>
<feature type="region of interest" description="Disordered" evidence="1">
    <location>
        <begin position="1"/>
        <end position="85"/>
    </location>
</feature>
<accession>A0AAW0IFY8</accession>
<dbReference type="EMBL" id="JBBHLL010000138">
    <property type="protein sequence ID" value="KAK7813216.1"/>
    <property type="molecule type" value="Genomic_DNA"/>
</dbReference>
<dbReference type="InterPro" id="IPR029222">
    <property type="entry name" value="VCF1/2-like"/>
</dbReference>
<evidence type="ECO:0000256" key="1">
    <source>
        <dbReference type="SAM" id="MobiDB-lite"/>
    </source>
</evidence>
<reference evidence="2 3" key="1">
    <citation type="journal article" date="2023" name="bioRxiv">
        <title>Conserved and derived expression patterns and positive selection on dental genes reveal complex evolutionary context of ever-growing rodent molars.</title>
        <authorList>
            <person name="Calamari Z.T."/>
            <person name="Song A."/>
            <person name="Cohen E."/>
            <person name="Akter M."/>
            <person name="Roy R.D."/>
            <person name="Hallikas O."/>
            <person name="Christensen M.M."/>
            <person name="Li P."/>
            <person name="Marangoni P."/>
            <person name="Jernvall J."/>
            <person name="Klein O.D."/>
        </authorList>
    </citation>
    <scope>NUCLEOTIDE SEQUENCE [LARGE SCALE GENOMIC DNA]</scope>
    <source>
        <strain evidence="2">V071</strain>
    </source>
</reference>
<dbReference type="Pfam" id="PF15434">
    <property type="entry name" value="FAM104"/>
    <property type="match status" value="1"/>
</dbReference>
<name>A0AAW0IFY8_MYOGA</name>
<dbReference type="PANTHER" id="PTHR34763:SF1">
    <property type="entry name" value="PROTEIN FAM104A"/>
    <property type="match status" value="1"/>
</dbReference>
<feature type="compositionally biased region" description="Basic residues" evidence="1">
    <location>
        <begin position="1"/>
        <end position="12"/>
    </location>
</feature>
<evidence type="ECO:0000313" key="3">
    <source>
        <dbReference type="Proteomes" id="UP001488838"/>
    </source>
</evidence>
<proteinExistence type="predicted"/>
<organism evidence="2 3">
    <name type="scientific">Myodes glareolus</name>
    <name type="common">Bank vole</name>
    <name type="synonym">Clethrionomys glareolus</name>
    <dbReference type="NCBI Taxonomy" id="447135"/>
    <lineage>
        <taxon>Eukaryota</taxon>
        <taxon>Metazoa</taxon>
        <taxon>Chordata</taxon>
        <taxon>Craniata</taxon>
        <taxon>Vertebrata</taxon>
        <taxon>Euteleostomi</taxon>
        <taxon>Mammalia</taxon>
        <taxon>Eutheria</taxon>
        <taxon>Euarchontoglires</taxon>
        <taxon>Glires</taxon>
        <taxon>Rodentia</taxon>
        <taxon>Myomorpha</taxon>
        <taxon>Muroidea</taxon>
        <taxon>Cricetidae</taxon>
        <taxon>Arvicolinae</taxon>
        <taxon>Myodes</taxon>
    </lineage>
</organism>
<dbReference type="PANTHER" id="PTHR34763">
    <property type="entry name" value="PROTEIN FAM104A"/>
    <property type="match status" value="1"/>
</dbReference>